<proteinExistence type="predicted"/>
<dbReference type="SUPFAM" id="SSF54928">
    <property type="entry name" value="RNA-binding domain, RBD"/>
    <property type="match status" value="1"/>
</dbReference>
<dbReference type="STRING" id="698492.A0A0E9NJF8"/>
<dbReference type="InterPro" id="IPR050907">
    <property type="entry name" value="SRSF"/>
</dbReference>
<dbReference type="PANTHER" id="PTHR23147">
    <property type="entry name" value="SERINE/ARGININE RICH SPLICING FACTOR"/>
    <property type="match status" value="1"/>
</dbReference>
<dbReference type="SMART" id="SM00360">
    <property type="entry name" value="RRM"/>
    <property type="match status" value="1"/>
</dbReference>
<dbReference type="OMA" id="PLIRCDV"/>
<evidence type="ECO:0000256" key="2">
    <source>
        <dbReference type="SAM" id="MobiDB-lite"/>
    </source>
</evidence>
<feature type="compositionally biased region" description="Basic residues" evidence="2">
    <location>
        <begin position="130"/>
        <end position="140"/>
    </location>
</feature>
<evidence type="ECO:0000313" key="5">
    <source>
        <dbReference type="Proteomes" id="UP000033140"/>
    </source>
</evidence>
<dbReference type="Pfam" id="PF00076">
    <property type="entry name" value="RRM_1"/>
    <property type="match status" value="1"/>
</dbReference>
<evidence type="ECO:0000256" key="1">
    <source>
        <dbReference type="PROSITE-ProRule" id="PRU00176"/>
    </source>
</evidence>
<reference evidence="4 5" key="2">
    <citation type="journal article" date="2014" name="J. Gen. Appl. Microbiol.">
        <title>The early diverging ascomycetous budding yeast Saitoella complicata has three histone deacetylases belonging to the Clr6, Hos2, and Rpd3 lineages.</title>
        <authorList>
            <person name="Nishida H."/>
            <person name="Matsumoto T."/>
            <person name="Kondo S."/>
            <person name="Hamamoto M."/>
            <person name="Yoshikawa H."/>
        </authorList>
    </citation>
    <scope>NUCLEOTIDE SEQUENCE [LARGE SCALE GENOMIC DNA]</scope>
    <source>
        <strain evidence="4 5">NRRL Y-17804</strain>
    </source>
</reference>
<sequence length="197" mass="22633">MPRNTLYVTGFGPGVRARDLAFEFERFGRLVRCDIPATRHPSARAFAFVEYEDDRDADDAYNDMHGRRLGRDVLNVEWARNNPSSSWRQDGRGRRSSPRRSRRGLPDSSRSPLPRRGSRGGDDERDRGHARSRSRSRSRSPRRDYSPEDRGRSRSRSARGGRSPRSPRDDREGDVKMLDEPAGDRSPGDRSPHDERD</sequence>
<keyword evidence="1" id="KW-0694">RNA-binding</keyword>
<keyword evidence="5" id="KW-1185">Reference proteome</keyword>
<dbReference type="EMBL" id="BACD03000027">
    <property type="protein sequence ID" value="GAO49933.1"/>
    <property type="molecule type" value="Genomic_DNA"/>
</dbReference>
<organism evidence="4 5">
    <name type="scientific">Saitoella complicata (strain BCRC 22490 / CBS 7301 / JCM 7358 / NBRC 10748 / NRRL Y-17804)</name>
    <dbReference type="NCBI Taxonomy" id="698492"/>
    <lineage>
        <taxon>Eukaryota</taxon>
        <taxon>Fungi</taxon>
        <taxon>Dikarya</taxon>
        <taxon>Ascomycota</taxon>
        <taxon>Taphrinomycotina</taxon>
        <taxon>Taphrinomycotina incertae sedis</taxon>
        <taxon>Saitoella</taxon>
    </lineage>
</organism>
<evidence type="ECO:0000313" key="4">
    <source>
        <dbReference type="EMBL" id="GAO49933.1"/>
    </source>
</evidence>
<feature type="compositionally biased region" description="Basic and acidic residues" evidence="2">
    <location>
        <begin position="119"/>
        <end position="129"/>
    </location>
</feature>
<dbReference type="GO" id="GO:0003723">
    <property type="term" value="F:RNA binding"/>
    <property type="evidence" value="ECO:0007669"/>
    <property type="project" value="UniProtKB-UniRule"/>
</dbReference>
<dbReference type="PROSITE" id="PS50102">
    <property type="entry name" value="RRM"/>
    <property type="match status" value="1"/>
</dbReference>
<dbReference type="AlphaFoldDB" id="A0A0E9NJF8"/>
<protein>
    <recommendedName>
        <fullName evidence="3">RRM domain-containing protein</fullName>
    </recommendedName>
</protein>
<dbReference type="InterPro" id="IPR000504">
    <property type="entry name" value="RRM_dom"/>
</dbReference>
<accession>A0A0E9NJF8</accession>
<dbReference type="Proteomes" id="UP000033140">
    <property type="component" value="Unassembled WGS sequence"/>
</dbReference>
<reference evidence="4 5" key="3">
    <citation type="journal article" date="2015" name="Genome Announc.">
        <title>Draft Genome Sequence of the Archiascomycetous Yeast Saitoella complicata.</title>
        <authorList>
            <person name="Yamauchi K."/>
            <person name="Kondo S."/>
            <person name="Hamamoto M."/>
            <person name="Takahashi Y."/>
            <person name="Ogura Y."/>
            <person name="Hayashi T."/>
            <person name="Nishida H."/>
        </authorList>
    </citation>
    <scope>NUCLEOTIDE SEQUENCE [LARGE SCALE GENOMIC DNA]</scope>
    <source>
        <strain evidence="4 5">NRRL Y-17804</strain>
    </source>
</reference>
<evidence type="ECO:0000259" key="3">
    <source>
        <dbReference type="PROSITE" id="PS50102"/>
    </source>
</evidence>
<dbReference type="InterPro" id="IPR035979">
    <property type="entry name" value="RBD_domain_sf"/>
</dbReference>
<feature type="compositionally biased region" description="Basic and acidic residues" evidence="2">
    <location>
        <begin position="141"/>
        <end position="152"/>
    </location>
</feature>
<feature type="region of interest" description="Disordered" evidence="2">
    <location>
        <begin position="82"/>
        <end position="197"/>
    </location>
</feature>
<feature type="compositionally biased region" description="Basic residues" evidence="2">
    <location>
        <begin position="94"/>
        <end position="103"/>
    </location>
</feature>
<comment type="caution">
    <text evidence="4">The sequence shown here is derived from an EMBL/GenBank/DDBJ whole genome shotgun (WGS) entry which is preliminary data.</text>
</comment>
<feature type="compositionally biased region" description="Basic and acidic residues" evidence="2">
    <location>
        <begin position="166"/>
        <end position="197"/>
    </location>
</feature>
<feature type="compositionally biased region" description="Low complexity" evidence="2">
    <location>
        <begin position="106"/>
        <end position="115"/>
    </location>
</feature>
<name>A0A0E9NJF8_SAICN</name>
<reference evidence="4 5" key="1">
    <citation type="journal article" date="2011" name="J. Gen. Appl. Microbiol.">
        <title>Draft genome sequencing of the enigmatic yeast Saitoella complicata.</title>
        <authorList>
            <person name="Nishida H."/>
            <person name="Hamamoto M."/>
            <person name="Sugiyama J."/>
        </authorList>
    </citation>
    <scope>NUCLEOTIDE SEQUENCE [LARGE SCALE GENOMIC DNA]</scope>
    <source>
        <strain evidence="4 5">NRRL Y-17804</strain>
    </source>
</reference>
<feature type="domain" description="RRM" evidence="3">
    <location>
        <begin position="4"/>
        <end position="81"/>
    </location>
</feature>
<gene>
    <name evidence="4" type="ORF">G7K_4069-t1</name>
</gene>
<dbReference type="Gene3D" id="3.30.70.330">
    <property type="match status" value="1"/>
</dbReference>
<dbReference type="InterPro" id="IPR012677">
    <property type="entry name" value="Nucleotide-bd_a/b_plait_sf"/>
</dbReference>